<dbReference type="Proteomes" id="UP000540423">
    <property type="component" value="Unassembled WGS sequence"/>
</dbReference>
<gene>
    <name evidence="2" type="ORF">HNQ79_005113</name>
</gene>
<dbReference type="AlphaFoldDB" id="A0A7X0LT34"/>
<keyword evidence="2" id="KW-0282">Flagellum</keyword>
<proteinExistence type="predicted"/>
<dbReference type="EMBL" id="JACHEM010000014">
    <property type="protein sequence ID" value="MBB6438601.1"/>
    <property type="molecule type" value="Genomic_DNA"/>
</dbReference>
<name>A0A7X0LT34_9ACTN</name>
<accession>A0A7X0LT34</accession>
<evidence type="ECO:0000313" key="3">
    <source>
        <dbReference type="Proteomes" id="UP000540423"/>
    </source>
</evidence>
<evidence type="ECO:0000313" key="2">
    <source>
        <dbReference type="EMBL" id="MBB6438601.1"/>
    </source>
</evidence>
<feature type="signal peptide" evidence="1">
    <location>
        <begin position="1"/>
        <end position="19"/>
    </location>
</feature>
<comment type="caution">
    <text evidence="2">The sequence shown here is derived from an EMBL/GenBank/DDBJ whole genome shotgun (WGS) entry which is preliminary data.</text>
</comment>
<reference evidence="2 3" key="1">
    <citation type="submission" date="2020-08" db="EMBL/GenBank/DDBJ databases">
        <title>Genomic Encyclopedia of Type Strains, Phase IV (KMG-IV): sequencing the most valuable type-strain genomes for metagenomic binning, comparative biology and taxonomic classification.</title>
        <authorList>
            <person name="Goeker M."/>
        </authorList>
    </citation>
    <scope>NUCLEOTIDE SEQUENCE [LARGE SCALE GENOMIC DNA]</scope>
    <source>
        <strain evidence="2 3">DSM 40141</strain>
    </source>
</reference>
<evidence type="ECO:0000256" key="1">
    <source>
        <dbReference type="SAM" id="SignalP"/>
    </source>
</evidence>
<dbReference type="PROSITE" id="PS51257">
    <property type="entry name" value="PROKAR_LIPOPROTEIN"/>
    <property type="match status" value="1"/>
</dbReference>
<organism evidence="2 3">
    <name type="scientific">Streptomyces candidus</name>
    <dbReference type="NCBI Taxonomy" id="67283"/>
    <lineage>
        <taxon>Bacteria</taxon>
        <taxon>Bacillati</taxon>
        <taxon>Actinomycetota</taxon>
        <taxon>Actinomycetes</taxon>
        <taxon>Kitasatosporales</taxon>
        <taxon>Streptomycetaceae</taxon>
        <taxon>Streptomyces</taxon>
    </lineage>
</organism>
<dbReference type="RefSeq" id="WP_185034845.1">
    <property type="nucleotide sequence ID" value="NZ_BNBN01000006.1"/>
</dbReference>
<feature type="chain" id="PRO_5038952783" evidence="1">
    <location>
        <begin position="20"/>
        <end position="143"/>
    </location>
</feature>
<protein>
    <submittedName>
        <fullName evidence="2">Flagellar hook-length control protein FliK</fullName>
    </submittedName>
</protein>
<keyword evidence="2" id="KW-0966">Cell projection</keyword>
<keyword evidence="1" id="KW-0732">Signal</keyword>
<keyword evidence="2" id="KW-0969">Cilium</keyword>
<sequence>MKRVLAPAAVSLAAVLSLASCSDNDSSPKEEGTKAASELCTDLSELKADQAKLAALDPASATKDQVKEAYEAVQDDWEEVSTSLGDLDKAKRDGLRSAADDLKKAYEDLPGDTSGKDALAKVKPQIQKLGTTVRESSRSVNCG</sequence>
<keyword evidence="3" id="KW-1185">Reference proteome</keyword>